<keyword evidence="3" id="KW-1185">Reference proteome</keyword>
<accession>A0AAE1I4P8</accession>
<evidence type="ECO:0000313" key="3">
    <source>
        <dbReference type="Proteomes" id="UP001219518"/>
    </source>
</evidence>
<reference evidence="2" key="2">
    <citation type="journal article" date="2023" name="BMC Genomics">
        <title>Pest status, molecular evolution, and epigenetic factors derived from the genome assembly of Frankliniella fusca, a thysanopteran phytovirus vector.</title>
        <authorList>
            <person name="Catto M.A."/>
            <person name="Labadie P.E."/>
            <person name="Jacobson A.L."/>
            <person name="Kennedy G.G."/>
            <person name="Srinivasan R."/>
            <person name="Hunt B.G."/>
        </authorList>
    </citation>
    <scope>NUCLEOTIDE SEQUENCE</scope>
    <source>
        <strain evidence="2">PL_HMW_Pooled</strain>
    </source>
</reference>
<protein>
    <submittedName>
        <fullName evidence="2">Zinc finger protein 646</fullName>
    </submittedName>
</protein>
<sequence>MASSRVTRSSSRKQDLETVIAAEAGNLAPTVISKPKPKPKSTKVGQKKKALTTRSKNAKKQDPAPSNPANVLDTATYEECLVEVEPNIICDESPQASGVSVEACHSTRGTSLFTCSPSKIYYCEKCPRKSFSTKHGLARHLMNHRMEDANAKRPSAETLKPLVESFVTKGLKEISQEPGEEKKKCVLSVLKAVDIESSGWSSVLEIMSAPLLCSLSTPTKVLPSNQYEEQLIFTNEKMNDEVFVRDLLNALKLLVRDENFSDKTLKMVLYRVSSKLVNDLCKFVFDEMVVNKEEVELSAVREMTEVEKDAFVLHTRKLLQEYYKKGLQFGTKLWIARCACIRQCFISSTELNEAPTVDAFLNNSSWEEDGSGVVKLKLNETVVSFFLDLERIIEAQIRKQIQVSSDNVMDVVFQTHSMLDKWYSVTKNYFSEMEALLFLKDIVVVIILFSLKLEAGRLRDLQAQDRIQKYALRTDLKRN</sequence>
<dbReference type="Proteomes" id="UP001219518">
    <property type="component" value="Unassembled WGS sequence"/>
</dbReference>
<reference evidence="2" key="1">
    <citation type="submission" date="2021-07" db="EMBL/GenBank/DDBJ databases">
        <authorList>
            <person name="Catto M.A."/>
            <person name="Jacobson A."/>
            <person name="Kennedy G."/>
            <person name="Labadie P."/>
            <person name="Hunt B.G."/>
            <person name="Srinivasan R."/>
        </authorList>
    </citation>
    <scope>NUCLEOTIDE SEQUENCE</scope>
    <source>
        <strain evidence="2">PL_HMW_Pooled</strain>
        <tissue evidence="2">Head</tissue>
    </source>
</reference>
<name>A0AAE1I4P8_9NEOP</name>
<dbReference type="AlphaFoldDB" id="A0AAE1I4P8"/>
<comment type="caution">
    <text evidence="2">The sequence shown here is derived from an EMBL/GenBank/DDBJ whole genome shotgun (WGS) entry which is preliminary data.</text>
</comment>
<feature type="region of interest" description="Disordered" evidence="1">
    <location>
        <begin position="1"/>
        <end position="71"/>
    </location>
</feature>
<evidence type="ECO:0000313" key="2">
    <source>
        <dbReference type="EMBL" id="KAK3933218.1"/>
    </source>
</evidence>
<dbReference type="EMBL" id="JAHWGI010001443">
    <property type="protein sequence ID" value="KAK3933218.1"/>
    <property type="molecule type" value="Genomic_DNA"/>
</dbReference>
<organism evidence="2 3">
    <name type="scientific">Frankliniella fusca</name>
    <dbReference type="NCBI Taxonomy" id="407009"/>
    <lineage>
        <taxon>Eukaryota</taxon>
        <taxon>Metazoa</taxon>
        <taxon>Ecdysozoa</taxon>
        <taxon>Arthropoda</taxon>
        <taxon>Hexapoda</taxon>
        <taxon>Insecta</taxon>
        <taxon>Pterygota</taxon>
        <taxon>Neoptera</taxon>
        <taxon>Paraneoptera</taxon>
        <taxon>Thysanoptera</taxon>
        <taxon>Terebrantia</taxon>
        <taxon>Thripoidea</taxon>
        <taxon>Thripidae</taxon>
        <taxon>Frankliniella</taxon>
    </lineage>
</organism>
<evidence type="ECO:0000256" key="1">
    <source>
        <dbReference type="SAM" id="MobiDB-lite"/>
    </source>
</evidence>
<proteinExistence type="predicted"/>
<gene>
    <name evidence="2" type="ORF">KUF71_017479</name>
</gene>
<feature type="compositionally biased region" description="Basic residues" evidence="1">
    <location>
        <begin position="35"/>
        <end position="51"/>
    </location>
</feature>